<evidence type="ECO:0000313" key="1">
    <source>
        <dbReference type="EMBL" id="OYQ42230.1"/>
    </source>
</evidence>
<dbReference type="RefSeq" id="WP_094487026.1">
    <property type="nucleotide sequence ID" value="NZ_NOXX01000215.1"/>
</dbReference>
<dbReference type="AlphaFoldDB" id="A0A255ZNI7"/>
<comment type="caution">
    <text evidence="1">The sequence shown here is derived from an EMBL/GenBank/DDBJ whole genome shotgun (WGS) entry which is preliminary data.</text>
</comment>
<dbReference type="EMBL" id="NOXX01000215">
    <property type="protein sequence ID" value="OYQ42230.1"/>
    <property type="molecule type" value="Genomic_DNA"/>
</dbReference>
<evidence type="ECO:0000313" key="2">
    <source>
        <dbReference type="Proteomes" id="UP000216035"/>
    </source>
</evidence>
<accession>A0A255ZNI7</accession>
<gene>
    <name evidence="1" type="ORF">CHX27_12050</name>
</gene>
<reference evidence="1 2" key="1">
    <citation type="submission" date="2017-07" db="EMBL/GenBank/DDBJ databases">
        <title>Flavobacterium cyanobacteriorum sp. nov., isolated from cyanobacterial aggregates in a eutrophic lake.</title>
        <authorList>
            <person name="Cai H."/>
        </authorList>
    </citation>
    <scope>NUCLEOTIDE SEQUENCE [LARGE SCALE GENOMIC DNA]</scope>
    <source>
        <strain evidence="1 2">TH167</strain>
    </source>
</reference>
<keyword evidence="2" id="KW-1185">Reference proteome</keyword>
<name>A0A255ZNI7_9FLAO</name>
<proteinExistence type="predicted"/>
<organism evidence="1 2">
    <name type="scientific">Flavobacterium aurantiibacter</name>
    <dbReference type="NCBI Taxonomy" id="2023067"/>
    <lineage>
        <taxon>Bacteria</taxon>
        <taxon>Pseudomonadati</taxon>
        <taxon>Bacteroidota</taxon>
        <taxon>Flavobacteriia</taxon>
        <taxon>Flavobacteriales</taxon>
        <taxon>Flavobacteriaceae</taxon>
        <taxon>Flavobacterium</taxon>
    </lineage>
</organism>
<evidence type="ECO:0008006" key="3">
    <source>
        <dbReference type="Google" id="ProtNLM"/>
    </source>
</evidence>
<dbReference type="OrthoDB" id="649093at2"/>
<sequence>MVCEWKKQLEGSYHIPENNKIQNLKIDNFWDANGNHQVSNGNGSYEGTTTEVFGYEILEKGTIKDGYRDGSWILTSINNKEKWTLNYANNAFTDGIYVDDKGNSENFTELYTSPIDNGGKEKIMKHLVKNLIIPENLTSNIKVIAKLTIGLQGGISNVTFPDKLDATLEKNIKSALLRLKDVKPATKLGKKISYTISFPINIQASK</sequence>
<dbReference type="Proteomes" id="UP000216035">
    <property type="component" value="Unassembled WGS sequence"/>
</dbReference>
<protein>
    <recommendedName>
        <fullName evidence="3">TonB C-terminal domain-containing protein</fullName>
    </recommendedName>
</protein>